<dbReference type="EMBL" id="HBGW01088820">
    <property type="protein sequence ID" value="CAD9638468.1"/>
    <property type="molecule type" value="Transcribed_RNA"/>
</dbReference>
<organism evidence="1">
    <name type="scientific">Zooxanthella nutricula</name>
    <dbReference type="NCBI Taxonomy" id="1333877"/>
    <lineage>
        <taxon>Eukaryota</taxon>
        <taxon>Sar</taxon>
        <taxon>Alveolata</taxon>
        <taxon>Dinophyceae</taxon>
        <taxon>Peridiniales</taxon>
        <taxon>Peridiniales incertae sedis</taxon>
        <taxon>Zooxanthella</taxon>
    </lineage>
</organism>
<name>A0A6U6UKZ6_9DINO</name>
<reference evidence="1" key="1">
    <citation type="submission" date="2021-01" db="EMBL/GenBank/DDBJ databases">
        <authorList>
            <person name="Corre E."/>
            <person name="Pelletier E."/>
            <person name="Niang G."/>
            <person name="Scheremetjew M."/>
            <person name="Finn R."/>
            <person name="Kale V."/>
            <person name="Holt S."/>
            <person name="Cochrane G."/>
            <person name="Meng A."/>
            <person name="Brown T."/>
            <person name="Cohen L."/>
        </authorList>
    </citation>
    <scope>NUCLEOTIDE SEQUENCE</scope>
    <source>
        <strain evidence="1">RCC3387</strain>
    </source>
</reference>
<evidence type="ECO:0000313" key="1">
    <source>
        <dbReference type="EMBL" id="CAD9638468.1"/>
    </source>
</evidence>
<proteinExistence type="predicted"/>
<protein>
    <submittedName>
        <fullName evidence="1">Uncharacterized protein</fullName>
    </submittedName>
</protein>
<sequence>MSNIAGMLAPEEDGQSQVILLLGCASAFSLIEEGIVLREDAPRTRVVDRDSPYYDDDNDEEEIVLWNATSENILEERSDEDLSFEQEGLARADVVVCLLDVSDFSGSLTEGEPDMLASCIDCLHSADIVVLANSNSLAVDFDTLGDSIQQVNHTARIYCVGTAVPARMAPDVSFPFVFDTRLYIA</sequence>
<gene>
    <name evidence="1" type="ORF">BRAN1462_LOCUS56290</name>
</gene>
<accession>A0A6U6UKZ6</accession>
<dbReference type="AlphaFoldDB" id="A0A6U6UKZ6"/>